<evidence type="ECO:0000256" key="4">
    <source>
        <dbReference type="ARBA" id="ARBA00022692"/>
    </source>
</evidence>
<protein>
    <submittedName>
        <fullName evidence="9">MFS transporter, MHS family, metabolite:H+ symporter</fullName>
    </submittedName>
</protein>
<dbReference type="PROSITE" id="PS50850">
    <property type="entry name" value="MFS"/>
    <property type="match status" value="1"/>
</dbReference>
<evidence type="ECO:0000256" key="2">
    <source>
        <dbReference type="ARBA" id="ARBA00022448"/>
    </source>
</evidence>
<dbReference type="InterPro" id="IPR036259">
    <property type="entry name" value="MFS_trans_sf"/>
</dbReference>
<evidence type="ECO:0000313" key="9">
    <source>
        <dbReference type="EMBL" id="SNB62432.1"/>
    </source>
</evidence>
<evidence type="ECO:0000256" key="7">
    <source>
        <dbReference type="SAM" id="Phobius"/>
    </source>
</evidence>
<dbReference type="PANTHER" id="PTHR43045:SF4">
    <property type="entry name" value="TRANSPORTER YDFJ-RELATED"/>
    <property type="match status" value="1"/>
</dbReference>
<dbReference type="OrthoDB" id="9783227at2"/>
<feature type="transmembrane region" description="Helical" evidence="7">
    <location>
        <begin position="317"/>
        <end position="337"/>
    </location>
</feature>
<evidence type="ECO:0000256" key="6">
    <source>
        <dbReference type="ARBA" id="ARBA00023136"/>
    </source>
</evidence>
<dbReference type="InterPro" id="IPR011701">
    <property type="entry name" value="MFS"/>
</dbReference>
<evidence type="ECO:0000313" key="10">
    <source>
        <dbReference type="Proteomes" id="UP000197065"/>
    </source>
</evidence>
<keyword evidence="4 7" id="KW-0812">Transmembrane</keyword>
<dbReference type="InterPro" id="IPR005829">
    <property type="entry name" value="Sugar_transporter_CS"/>
</dbReference>
<feature type="transmembrane region" description="Helical" evidence="7">
    <location>
        <begin position="164"/>
        <end position="186"/>
    </location>
</feature>
<feature type="transmembrane region" description="Helical" evidence="7">
    <location>
        <begin position="98"/>
        <end position="117"/>
    </location>
</feature>
<proteinExistence type="predicted"/>
<comment type="subcellular location">
    <subcellularLocation>
        <location evidence="1">Cell membrane</location>
        <topology evidence="1">Multi-pass membrane protein</topology>
    </subcellularLocation>
</comment>
<feature type="transmembrane region" description="Helical" evidence="7">
    <location>
        <begin position="290"/>
        <end position="310"/>
    </location>
</feature>
<dbReference type="GO" id="GO:0005886">
    <property type="term" value="C:plasma membrane"/>
    <property type="evidence" value="ECO:0007669"/>
    <property type="project" value="UniProtKB-SubCell"/>
</dbReference>
<evidence type="ECO:0000256" key="3">
    <source>
        <dbReference type="ARBA" id="ARBA00022475"/>
    </source>
</evidence>
<dbReference type="InterPro" id="IPR020846">
    <property type="entry name" value="MFS_dom"/>
</dbReference>
<feature type="transmembrane region" description="Helical" evidence="7">
    <location>
        <begin position="63"/>
        <end position="91"/>
    </location>
</feature>
<feature type="transmembrane region" description="Helical" evidence="7">
    <location>
        <begin position="387"/>
        <end position="408"/>
    </location>
</feature>
<keyword evidence="3" id="KW-1003">Cell membrane</keyword>
<organism evidence="9 10">
    <name type="scientific">Arboricoccus pini</name>
    <dbReference type="NCBI Taxonomy" id="1963835"/>
    <lineage>
        <taxon>Bacteria</taxon>
        <taxon>Pseudomonadati</taxon>
        <taxon>Pseudomonadota</taxon>
        <taxon>Alphaproteobacteria</taxon>
        <taxon>Geminicoccales</taxon>
        <taxon>Geminicoccaceae</taxon>
        <taxon>Arboricoccus</taxon>
    </lineage>
</organism>
<keyword evidence="2" id="KW-0813">Transport</keyword>
<feature type="transmembrane region" description="Helical" evidence="7">
    <location>
        <begin position="343"/>
        <end position="367"/>
    </location>
</feature>
<evidence type="ECO:0000256" key="5">
    <source>
        <dbReference type="ARBA" id="ARBA00022989"/>
    </source>
</evidence>
<dbReference type="SUPFAM" id="SSF103473">
    <property type="entry name" value="MFS general substrate transporter"/>
    <property type="match status" value="1"/>
</dbReference>
<dbReference type="AlphaFoldDB" id="A0A212QS78"/>
<dbReference type="PROSITE" id="PS00217">
    <property type="entry name" value="SUGAR_TRANSPORT_2"/>
    <property type="match status" value="1"/>
</dbReference>
<dbReference type="PANTHER" id="PTHR43045">
    <property type="entry name" value="SHIKIMATE TRANSPORTER"/>
    <property type="match status" value="1"/>
</dbReference>
<keyword evidence="6 7" id="KW-0472">Membrane</keyword>
<evidence type="ECO:0000259" key="8">
    <source>
        <dbReference type="PROSITE" id="PS50850"/>
    </source>
</evidence>
<keyword evidence="5 7" id="KW-1133">Transmembrane helix</keyword>
<name>A0A212QS78_9PROT</name>
<evidence type="ECO:0000256" key="1">
    <source>
        <dbReference type="ARBA" id="ARBA00004651"/>
    </source>
</evidence>
<feature type="domain" description="Major facilitator superfamily (MFS) profile" evidence="8">
    <location>
        <begin position="26"/>
        <end position="446"/>
    </location>
</feature>
<feature type="transmembrane region" description="Helical" evidence="7">
    <location>
        <begin position="420"/>
        <end position="442"/>
    </location>
</feature>
<keyword evidence="10" id="KW-1185">Reference proteome</keyword>
<sequence length="463" mass="48874">MTGAVAVDEATNSGSSVITTSELAVAAWTASLGSALEYYDFALYSLASALIFTPLFFPGQAPGIGLLASFATYFVGFAVRPIGGIVFGALGDRLGRKFVLLATILLMGLSSTAIGLLPTFEQAGFVAPTLLVLCRIMQGLGAGAEQAGAAVLMTEYAPKGRRGFFASLPFMGIQIGTIIAALVYFVLLYSTENIADSWLWRLPFLGSVLILAVAVWMRLRLKESPTFKKLKAHEQDREHPLRALLLASKRPILIGIGLRLAENGGSSIYQALAVSYLVGTMGLPRADGSFGLIVAAILGAITVPIAGALTDRFGRRPVYRSFAILQFVLAIPTWWAFSQGGTTLSLTFLAISLGIGAWGMFGAQGALMPELFGARHRYLGVSMAREISAVIAGGIAPLIGSALIAATIALHPDDARGVGAWLPIALYLMILTAGTIWATFLLPETRDRDLDAIEDATAADRAG</sequence>
<accession>A0A212QS78</accession>
<dbReference type="EMBL" id="FYEH01000003">
    <property type="protein sequence ID" value="SNB62432.1"/>
    <property type="molecule type" value="Genomic_DNA"/>
</dbReference>
<reference evidence="9 10" key="1">
    <citation type="submission" date="2017-06" db="EMBL/GenBank/DDBJ databases">
        <authorList>
            <person name="Kim H.J."/>
            <person name="Triplett B.A."/>
        </authorList>
    </citation>
    <scope>NUCLEOTIDE SEQUENCE [LARGE SCALE GENOMIC DNA]</scope>
    <source>
        <strain evidence="9 10">B29T1</strain>
    </source>
</reference>
<dbReference type="Proteomes" id="UP000197065">
    <property type="component" value="Unassembled WGS sequence"/>
</dbReference>
<dbReference type="RefSeq" id="WP_088560363.1">
    <property type="nucleotide sequence ID" value="NZ_FYEH01000003.1"/>
</dbReference>
<dbReference type="GO" id="GO:0022857">
    <property type="term" value="F:transmembrane transporter activity"/>
    <property type="evidence" value="ECO:0007669"/>
    <property type="project" value="InterPro"/>
</dbReference>
<dbReference type="Gene3D" id="1.20.1250.20">
    <property type="entry name" value="MFS general substrate transporter like domains"/>
    <property type="match status" value="1"/>
</dbReference>
<gene>
    <name evidence="9" type="ORF">SAMN07250955_103117</name>
</gene>
<feature type="transmembrane region" description="Helical" evidence="7">
    <location>
        <begin position="198"/>
        <end position="219"/>
    </location>
</feature>
<feature type="transmembrane region" description="Helical" evidence="7">
    <location>
        <begin position="38"/>
        <end position="57"/>
    </location>
</feature>
<dbReference type="Pfam" id="PF07690">
    <property type="entry name" value="MFS_1"/>
    <property type="match status" value="1"/>
</dbReference>